<dbReference type="EMBL" id="KV454015">
    <property type="protein sequence ID" value="ODV94819.1"/>
    <property type="molecule type" value="Genomic_DNA"/>
</dbReference>
<evidence type="ECO:0000256" key="1">
    <source>
        <dbReference type="SAM" id="SignalP"/>
    </source>
</evidence>
<organism evidence="2 3">
    <name type="scientific">Pachysolen tannophilus NRRL Y-2460</name>
    <dbReference type="NCBI Taxonomy" id="669874"/>
    <lineage>
        <taxon>Eukaryota</taxon>
        <taxon>Fungi</taxon>
        <taxon>Dikarya</taxon>
        <taxon>Ascomycota</taxon>
        <taxon>Saccharomycotina</taxon>
        <taxon>Pichiomycetes</taxon>
        <taxon>Pachysolenaceae</taxon>
        <taxon>Pachysolen</taxon>
    </lineage>
</organism>
<accession>A0A1E4TSU2</accession>
<reference evidence="3" key="1">
    <citation type="submission" date="2016-05" db="EMBL/GenBank/DDBJ databases">
        <title>Comparative genomics of biotechnologically important yeasts.</title>
        <authorList>
            <consortium name="DOE Joint Genome Institute"/>
            <person name="Riley R."/>
            <person name="Haridas S."/>
            <person name="Wolfe K.H."/>
            <person name="Lopes M.R."/>
            <person name="Hittinger C.T."/>
            <person name="Goker M."/>
            <person name="Salamov A."/>
            <person name="Wisecaver J."/>
            <person name="Long T.M."/>
            <person name="Aerts A.L."/>
            <person name="Barry K."/>
            <person name="Choi C."/>
            <person name="Clum A."/>
            <person name="Coughlan A.Y."/>
            <person name="Deshpande S."/>
            <person name="Douglass A.P."/>
            <person name="Hanson S.J."/>
            <person name="Klenk H.-P."/>
            <person name="Labutti K."/>
            <person name="Lapidus A."/>
            <person name="Lindquist E."/>
            <person name="Lipzen A."/>
            <person name="Meier-Kolthoff J.P."/>
            <person name="Ohm R.A."/>
            <person name="Otillar R.P."/>
            <person name="Pangilinan J."/>
            <person name="Peng Y."/>
            <person name="Rokas A."/>
            <person name="Rosa C.A."/>
            <person name="Scheuner C."/>
            <person name="Sibirny A.A."/>
            <person name="Slot J.C."/>
            <person name="Stielow J.B."/>
            <person name="Sun H."/>
            <person name="Kurtzman C.P."/>
            <person name="Blackwell M."/>
            <person name="Grigoriev I.V."/>
            <person name="Jeffries T.W."/>
        </authorList>
    </citation>
    <scope>NUCLEOTIDE SEQUENCE [LARGE SCALE GENOMIC DNA]</scope>
    <source>
        <strain evidence="3">NRRL Y-2460</strain>
    </source>
</reference>
<evidence type="ECO:0000313" key="3">
    <source>
        <dbReference type="Proteomes" id="UP000094236"/>
    </source>
</evidence>
<feature type="chain" id="PRO_5009163373" evidence="1">
    <location>
        <begin position="23"/>
        <end position="256"/>
    </location>
</feature>
<sequence length="256" mass="28554">MYFQAYFFSILAVVYVMQIVTADDGEFFPKSSGMVTVTLDQYLNNITTKFPQSTVYVKDENILISPVFEIEKEMEPGKLDFDKIHTKRYEVKIHGVESIKNKKIPITTCHDSRNGFGGYKNVAASVAFKGGMSASVSLNIPVYDFLTGGLGIKISNSISSTESITCDVKAGDVGQIFIEPWSVKVTHSHRIYSENKLAPGKKTYLTEWSPRQQSEWPVQISPAPYCHTGEENVQCDLIPHTILELPTVEIIDGEAL</sequence>
<protein>
    <submittedName>
        <fullName evidence="2">Uncharacterized protein</fullName>
    </submittedName>
</protein>
<dbReference type="Proteomes" id="UP000094236">
    <property type="component" value="Unassembled WGS sequence"/>
</dbReference>
<evidence type="ECO:0000313" key="2">
    <source>
        <dbReference type="EMBL" id="ODV94819.1"/>
    </source>
</evidence>
<keyword evidence="1" id="KW-0732">Signal</keyword>
<dbReference type="AlphaFoldDB" id="A0A1E4TSU2"/>
<proteinExistence type="predicted"/>
<feature type="signal peptide" evidence="1">
    <location>
        <begin position="1"/>
        <end position="22"/>
    </location>
</feature>
<name>A0A1E4TSU2_PACTA</name>
<gene>
    <name evidence="2" type="ORF">PACTADRAFT_34573</name>
</gene>
<keyword evidence="3" id="KW-1185">Reference proteome</keyword>